<keyword evidence="15" id="KW-0206">Cytoskeleton</keyword>
<evidence type="ECO:0000256" key="23">
    <source>
        <dbReference type="ARBA" id="ARBA00079132"/>
    </source>
</evidence>
<evidence type="ECO:0000313" key="30">
    <source>
        <dbReference type="Proteomes" id="UP001187343"/>
    </source>
</evidence>
<keyword evidence="16" id="KW-0966">Cell projection</keyword>
<keyword evidence="11" id="KW-0378">Hydrolase</keyword>
<evidence type="ECO:0000259" key="28">
    <source>
        <dbReference type="PROSITE" id="PS52035"/>
    </source>
</evidence>
<feature type="chain" id="PRO_5041692804" description="Cytosolic carboxypeptidase 6" evidence="27">
    <location>
        <begin position="21"/>
        <end position="601"/>
    </location>
</feature>
<dbReference type="InterPro" id="IPR050821">
    <property type="entry name" value="Cytosolic_carboxypeptidase"/>
</dbReference>
<feature type="region of interest" description="Disordered" evidence="26">
    <location>
        <begin position="570"/>
        <end position="601"/>
    </location>
</feature>
<evidence type="ECO:0000256" key="18">
    <source>
        <dbReference type="ARBA" id="ARBA00026108"/>
    </source>
</evidence>
<gene>
    <name evidence="29" type="ORF">Q8A67_009781</name>
</gene>
<evidence type="ECO:0000256" key="27">
    <source>
        <dbReference type="SAM" id="SignalP"/>
    </source>
</evidence>
<dbReference type="EC" id="3.4.17.24" evidence="18"/>
<evidence type="ECO:0000256" key="2">
    <source>
        <dbReference type="ARBA" id="ARBA00004114"/>
    </source>
</evidence>
<evidence type="ECO:0000256" key="8">
    <source>
        <dbReference type="ARBA" id="ARBA00022645"/>
    </source>
</evidence>
<evidence type="ECO:0000256" key="6">
    <source>
        <dbReference type="ARBA" id="ARBA00005988"/>
    </source>
</evidence>
<dbReference type="FunFam" id="2.60.40.3120:FF:000003">
    <property type="entry name" value="cytosolic carboxypeptidase 6 isoform X2"/>
    <property type="match status" value="1"/>
</dbReference>
<evidence type="ECO:0000256" key="9">
    <source>
        <dbReference type="ARBA" id="ARBA00022670"/>
    </source>
</evidence>
<keyword evidence="13" id="KW-0333">Golgi apparatus</keyword>
<evidence type="ECO:0000256" key="1">
    <source>
        <dbReference type="ARBA" id="ARBA00001947"/>
    </source>
</evidence>
<comment type="subunit">
    <text evidence="21">Interacts with MYLK.</text>
</comment>
<evidence type="ECO:0000256" key="4">
    <source>
        <dbReference type="ARBA" id="ARBA00004514"/>
    </source>
</evidence>
<sequence length="601" mass="68867">MKLVFLFYCAIYFLIRLSDGSIYPLTPSALAPSWLDGSRGKSSEPMPGKEPSAWATSEFCEHLTIIFRHCSRGARLQGRGEKKRRGREQNASQARRRLGNAPSASQACVRLCGRMMEENSREHLDTDNEAGGEDALVGNVNKLMVTPPGYTGPPKKGHIIFDACFESGNLGRVDYISEFEFDLFIRPDTCNPRFRVWFNFTVENVRETQRVIFNIVNFSKTKSLYRDGMSPVVKSTSRPKWQRLPAKNVYYYRCPDHRRNYVMSFAFCFDREDDVYQFAYCYPYTYSRLQHYLASLERRNLDYLQREQLGLSVQQRRLDLLTITNPAHLNHEREKRVVFLTARVHPGESPASFICQGVIDFLVSQHPVAQVLRDHVIFKIVPMLNPDGVYLGNYRCSLMGFDLNRHWQDPSPWAHPTLHAVKQLIVQMNQDPKVSLEFYIDVHAHSTMMNGFMYGNVFEEEERGQRQAVFPRLLCQNAPDFSLSSTSFNRDVVKAGTGRRFLGGLLDDTSYCYTLEVSFYSYLTAGNTSPVPYTEDGYMKLGRNVARTFLDYYKLNNLIDESKLTGHINSPFDGTSTSHQGNNAGNGKVKGDRKPHGVRDY</sequence>
<dbReference type="Pfam" id="PF18027">
    <property type="entry name" value="Pepdidase_M14_N"/>
    <property type="match status" value="1"/>
</dbReference>
<comment type="catalytic activity">
    <reaction evidence="19">
        <text>(L-glutamyl)(n+1)-gamma-L-glutamyl-L-glutamyl-[protein] + H2O = (L-glutamyl)(n)-gamma-L-glutamyl-L-glutamyl-[protein] + L-glutamate</text>
        <dbReference type="Rhea" id="RHEA:60004"/>
        <dbReference type="Rhea" id="RHEA-COMP:15519"/>
        <dbReference type="Rhea" id="RHEA-COMP:15675"/>
        <dbReference type="ChEBI" id="CHEBI:15377"/>
        <dbReference type="ChEBI" id="CHEBI:29985"/>
        <dbReference type="ChEBI" id="CHEBI:143623"/>
    </reaction>
    <physiologicalReaction direction="left-to-right" evidence="19">
        <dbReference type="Rhea" id="RHEA:60005"/>
    </physiologicalReaction>
</comment>
<keyword evidence="8" id="KW-0121">Carboxypeptidase</keyword>
<comment type="similarity">
    <text evidence="6 25">Belongs to the peptidase M14 family.</text>
</comment>
<dbReference type="EMBL" id="JAUYZG010000009">
    <property type="protein sequence ID" value="KAK2898363.1"/>
    <property type="molecule type" value="Genomic_DNA"/>
</dbReference>
<feature type="domain" description="Peptidase M14" evidence="28">
    <location>
        <begin position="282"/>
        <end position="553"/>
    </location>
</feature>
<evidence type="ECO:0000256" key="11">
    <source>
        <dbReference type="ARBA" id="ARBA00022801"/>
    </source>
</evidence>
<dbReference type="PANTHER" id="PTHR12756">
    <property type="entry name" value="CYTOSOLIC CARBOXYPEPTIDASE"/>
    <property type="match status" value="1"/>
</dbReference>
<evidence type="ECO:0000256" key="3">
    <source>
        <dbReference type="ARBA" id="ARBA00004120"/>
    </source>
</evidence>
<evidence type="ECO:0000256" key="16">
    <source>
        <dbReference type="ARBA" id="ARBA00023273"/>
    </source>
</evidence>
<dbReference type="InterPro" id="IPR000834">
    <property type="entry name" value="Peptidase_M14"/>
</dbReference>
<comment type="function">
    <text evidence="20">Metallocarboxypeptidase that mediates protein deglutamylation of tubulin and non-tubulin target proteins. Catalyzes the removal of polyglutamate side chains present on the gamma-carboxyl group of glutamate residues within the C-terminal tail of tubulin protein. Specifically cleaves tubulin long-side-chains, while it is not able to remove the branching point glutamate. Also catalyzes the removal of polyglutamate residues from the carboxy-terminus of non-tubulin proteins such as MYLK. Mediates the deglutamylation of nucleotidyltransferase CGAS, leading to CGAS antiviral defense response activation. Involved in KLF4 deglutamylation which promotes KLF4 proteasome-mediated degradation, thereby negatively regulating cell pluripotency maintenance and embryogenesis.</text>
</comment>
<protein>
    <recommendedName>
        <fullName evidence="22">Cytosolic carboxypeptidase 6</fullName>
        <ecNumber evidence="18">3.4.17.24</ecNumber>
    </recommendedName>
    <alternativeName>
        <fullName evidence="24">ATP/GTP-binding protein-like 4</fullName>
    </alternativeName>
    <alternativeName>
        <fullName evidence="23">Protein deglutamylase CCP6</fullName>
    </alternativeName>
</protein>
<keyword evidence="7" id="KW-0963">Cytoplasm</keyword>
<evidence type="ECO:0000256" key="14">
    <source>
        <dbReference type="ARBA" id="ARBA00023049"/>
    </source>
</evidence>
<dbReference type="Gene3D" id="2.60.40.3120">
    <property type="match status" value="1"/>
</dbReference>
<dbReference type="GO" id="GO:0005794">
    <property type="term" value="C:Golgi apparatus"/>
    <property type="evidence" value="ECO:0007669"/>
    <property type="project" value="UniProtKB-SubCell"/>
</dbReference>
<evidence type="ECO:0000256" key="21">
    <source>
        <dbReference type="ARBA" id="ARBA00063732"/>
    </source>
</evidence>
<keyword evidence="30" id="KW-1185">Reference proteome</keyword>
<evidence type="ECO:0000313" key="29">
    <source>
        <dbReference type="EMBL" id="KAK2898363.1"/>
    </source>
</evidence>
<dbReference type="FunFam" id="3.40.630.10:FF:000062">
    <property type="entry name" value="Cytosolic carboxypeptidase 6"/>
    <property type="match status" value="1"/>
</dbReference>
<evidence type="ECO:0000256" key="5">
    <source>
        <dbReference type="ARBA" id="ARBA00004555"/>
    </source>
</evidence>
<keyword evidence="10" id="KW-0479">Metal-binding</keyword>
<dbReference type="Pfam" id="PF00246">
    <property type="entry name" value="Peptidase_M14"/>
    <property type="match status" value="1"/>
</dbReference>
<evidence type="ECO:0000256" key="22">
    <source>
        <dbReference type="ARBA" id="ARBA00074680"/>
    </source>
</evidence>
<keyword evidence="9" id="KW-0645">Protease</keyword>
<dbReference type="SUPFAM" id="SSF53187">
    <property type="entry name" value="Zn-dependent exopeptidases"/>
    <property type="match status" value="1"/>
</dbReference>
<dbReference type="PANTHER" id="PTHR12756:SF9">
    <property type="entry name" value="CYTOSOLIC CARBOXYPEPTIDASE 6"/>
    <property type="match status" value="1"/>
</dbReference>
<comment type="caution">
    <text evidence="29">The sequence shown here is derived from an EMBL/GenBank/DDBJ whole genome shotgun (WGS) entry which is preliminary data.</text>
</comment>
<organism evidence="29 30">
    <name type="scientific">Cirrhinus molitorella</name>
    <name type="common">mud carp</name>
    <dbReference type="NCBI Taxonomy" id="172907"/>
    <lineage>
        <taxon>Eukaryota</taxon>
        <taxon>Metazoa</taxon>
        <taxon>Chordata</taxon>
        <taxon>Craniata</taxon>
        <taxon>Vertebrata</taxon>
        <taxon>Euteleostomi</taxon>
        <taxon>Actinopterygii</taxon>
        <taxon>Neopterygii</taxon>
        <taxon>Teleostei</taxon>
        <taxon>Ostariophysi</taxon>
        <taxon>Cypriniformes</taxon>
        <taxon>Cyprinidae</taxon>
        <taxon>Labeoninae</taxon>
        <taxon>Labeonini</taxon>
        <taxon>Cirrhinus</taxon>
    </lineage>
</organism>
<dbReference type="AlphaFoldDB" id="A0AA88PSF6"/>
<dbReference type="PROSITE" id="PS52035">
    <property type="entry name" value="PEPTIDASE_M14"/>
    <property type="match status" value="1"/>
</dbReference>
<dbReference type="CDD" id="cd06908">
    <property type="entry name" value="M14_AGBL4_like"/>
    <property type="match status" value="1"/>
</dbReference>
<feature type="compositionally biased region" description="Polar residues" evidence="26">
    <location>
        <begin position="572"/>
        <end position="585"/>
    </location>
</feature>
<dbReference type="Proteomes" id="UP001187343">
    <property type="component" value="Unassembled WGS sequence"/>
</dbReference>
<dbReference type="GO" id="GO:0005814">
    <property type="term" value="C:centriole"/>
    <property type="evidence" value="ECO:0007669"/>
    <property type="project" value="UniProtKB-SubCell"/>
</dbReference>
<name>A0AA88PSF6_9TELE</name>
<evidence type="ECO:0000256" key="15">
    <source>
        <dbReference type="ARBA" id="ARBA00023212"/>
    </source>
</evidence>
<evidence type="ECO:0000256" key="17">
    <source>
        <dbReference type="ARBA" id="ARBA00024524"/>
    </source>
</evidence>
<evidence type="ECO:0000256" key="26">
    <source>
        <dbReference type="SAM" id="MobiDB-lite"/>
    </source>
</evidence>
<evidence type="ECO:0000256" key="19">
    <source>
        <dbReference type="ARBA" id="ARBA00029302"/>
    </source>
</evidence>
<evidence type="ECO:0000256" key="24">
    <source>
        <dbReference type="ARBA" id="ARBA00079230"/>
    </source>
</evidence>
<comment type="subcellular location">
    <subcellularLocation>
        <location evidence="3">Cytoplasm</location>
        <location evidence="3">Cytoskeleton</location>
        <location evidence="3">Cilium basal body</location>
    </subcellularLocation>
    <subcellularLocation>
        <location evidence="2">Cytoplasm</location>
        <location evidence="2">Cytoskeleton</location>
        <location evidence="2">Microtubule organizing center</location>
        <location evidence="2">Centrosome</location>
        <location evidence="2">Centriole</location>
    </subcellularLocation>
    <subcellularLocation>
        <location evidence="4">Cytoplasm</location>
        <location evidence="4">Cytosol</location>
    </subcellularLocation>
    <subcellularLocation>
        <location evidence="5">Golgi apparatus</location>
    </subcellularLocation>
</comment>
<keyword evidence="14" id="KW-0482">Metalloprotease</keyword>
<comment type="catalytic activity">
    <reaction evidence="17">
        <text>C-terminal L-alpha-aminoacyl-L-glutamyl-L-glutamyl-[tubulin] + H2O = C-terminal L-alpha-aminoacyl-L-glutamyl-[tubulin] + L-glutamate</text>
        <dbReference type="Rhea" id="RHEA:63792"/>
        <dbReference type="Rhea" id="RHEA-COMP:16435"/>
        <dbReference type="Rhea" id="RHEA-COMP:16436"/>
        <dbReference type="ChEBI" id="CHEBI:15377"/>
        <dbReference type="ChEBI" id="CHEBI:29985"/>
        <dbReference type="ChEBI" id="CHEBI:149555"/>
        <dbReference type="ChEBI" id="CHEBI:149556"/>
        <dbReference type="EC" id="3.4.17.24"/>
    </reaction>
    <physiologicalReaction direction="left-to-right" evidence="17">
        <dbReference type="Rhea" id="RHEA:63793"/>
    </physiologicalReaction>
</comment>
<dbReference type="GO" id="GO:0004181">
    <property type="term" value="F:metallocarboxypeptidase activity"/>
    <property type="evidence" value="ECO:0007669"/>
    <property type="project" value="InterPro"/>
</dbReference>
<accession>A0AA88PSF6</accession>
<keyword evidence="12" id="KW-0862">Zinc</keyword>
<evidence type="ECO:0000256" key="25">
    <source>
        <dbReference type="PROSITE-ProRule" id="PRU01379"/>
    </source>
</evidence>
<evidence type="ECO:0000256" key="7">
    <source>
        <dbReference type="ARBA" id="ARBA00022490"/>
    </source>
</evidence>
<dbReference type="SMART" id="SM00631">
    <property type="entry name" value="Zn_pept"/>
    <property type="match status" value="1"/>
</dbReference>
<dbReference type="GO" id="GO:0006508">
    <property type="term" value="P:proteolysis"/>
    <property type="evidence" value="ECO:0007669"/>
    <property type="project" value="UniProtKB-KW"/>
</dbReference>
<keyword evidence="27" id="KW-0732">Signal</keyword>
<evidence type="ECO:0000256" key="10">
    <source>
        <dbReference type="ARBA" id="ARBA00022723"/>
    </source>
</evidence>
<evidence type="ECO:0000256" key="12">
    <source>
        <dbReference type="ARBA" id="ARBA00022833"/>
    </source>
</evidence>
<evidence type="ECO:0000256" key="13">
    <source>
        <dbReference type="ARBA" id="ARBA00023034"/>
    </source>
</evidence>
<reference evidence="29" key="1">
    <citation type="submission" date="2023-08" db="EMBL/GenBank/DDBJ databases">
        <title>Chromosome-level Genome Assembly of mud carp (Cirrhinus molitorella).</title>
        <authorList>
            <person name="Liu H."/>
        </authorList>
    </citation>
    <scope>NUCLEOTIDE SEQUENCE</scope>
    <source>
        <strain evidence="29">Prfri</strain>
        <tissue evidence="29">Muscle</tissue>
    </source>
</reference>
<feature type="signal peptide" evidence="27">
    <location>
        <begin position="1"/>
        <end position="20"/>
    </location>
</feature>
<evidence type="ECO:0000256" key="20">
    <source>
        <dbReference type="ARBA" id="ARBA00055609"/>
    </source>
</evidence>
<feature type="region of interest" description="Disordered" evidence="26">
    <location>
        <begin position="76"/>
        <end position="102"/>
    </location>
</feature>
<dbReference type="GO" id="GO:0005829">
    <property type="term" value="C:cytosol"/>
    <property type="evidence" value="ECO:0007669"/>
    <property type="project" value="UniProtKB-SubCell"/>
</dbReference>
<comment type="cofactor">
    <cofactor evidence="1">
        <name>Zn(2+)</name>
        <dbReference type="ChEBI" id="CHEBI:29105"/>
    </cofactor>
</comment>
<dbReference type="GO" id="GO:0008270">
    <property type="term" value="F:zinc ion binding"/>
    <property type="evidence" value="ECO:0007669"/>
    <property type="project" value="InterPro"/>
</dbReference>
<feature type="compositionally biased region" description="Basic and acidic residues" evidence="26">
    <location>
        <begin position="589"/>
        <end position="601"/>
    </location>
</feature>
<feature type="active site" description="Proton donor/acceptor" evidence="25">
    <location>
        <position position="516"/>
    </location>
</feature>
<proteinExistence type="inferred from homology"/>
<dbReference type="InterPro" id="IPR040626">
    <property type="entry name" value="Pepdidase_M14_N"/>
</dbReference>
<dbReference type="Gene3D" id="3.40.630.10">
    <property type="entry name" value="Zn peptidases"/>
    <property type="match status" value="1"/>
</dbReference>